<feature type="compositionally biased region" description="Acidic residues" evidence="1">
    <location>
        <begin position="45"/>
        <end position="54"/>
    </location>
</feature>
<dbReference type="Proteomes" id="UP000030528">
    <property type="component" value="Unassembled WGS sequence"/>
</dbReference>
<dbReference type="PROSITE" id="PS51724">
    <property type="entry name" value="SPOR"/>
    <property type="match status" value="1"/>
</dbReference>
<dbReference type="InterPro" id="IPR036680">
    <property type="entry name" value="SPOR-like_sf"/>
</dbReference>
<dbReference type="EMBL" id="AVPE01000002">
    <property type="protein sequence ID" value="KGX93629.1"/>
    <property type="molecule type" value="Genomic_DNA"/>
</dbReference>
<protein>
    <recommendedName>
        <fullName evidence="3">SPOR domain-containing protein</fullName>
    </recommendedName>
</protein>
<evidence type="ECO:0000256" key="1">
    <source>
        <dbReference type="SAM" id="MobiDB-lite"/>
    </source>
</evidence>
<dbReference type="eggNOG" id="ENOG50332DG">
    <property type="taxonomic scope" value="Bacteria"/>
</dbReference>
<evidence type="ECO:0000259" key="3">
    <source>
        <dbReference type="PROSITE" id="PS51724"/>
    </source>
</evidence>
<feature type="transmembrane region" description="Helical" evidence="2">
    <location>
        <begin position="77"/>
        <end position="101"/>
    </location>
</feature>
<evidence type="ECO:0000256" key="2">
    <source>
        <dbReference type="SAM" id="Phobius"/>
    </source>
</evidence>
<dbReference type="SUPFAM" id="SSF110997">
    <property type="entry name" value="Sporulation related repeat"/>
    <property type="match status" value="1"/>
</dbReference>
<feature type="domain" description="SPOR" evidence="3">
    <location>
        <begin position="137"/>
        <end position="214"/>
    </location>
</feature>
<dbReference type="Pfam" id="PF05036">
    <property type="entry name" value="SPOR"/>
    <property type="match status" value="1"/>
</dbReference>
<keyword evidence="2" id="KW-1133">Transmembrane helix</keyword>
<dbReference type="GO" id="GO:0042834">
    <property type="term" value="F:peptidoglycan binding"/>
    <property type="evidence" value="ECO:0007669"/>
    <property type="project" value="InterPro"/>
</dbReference>
<evidence type="ECO:0000313" key="4">
    <source>
        <dbReference type="EMBL" id="KGX93629.1"/>
    </source>
</evidence>
<accession>A0A0A5GNT5</accession>
<dbReference type="OrthoDB" id="2969309at2"/>
<sequence>MDKPNQISVRINGEDSYLERSDDPKEQESNRKLFEKAQAEQASAVEEEQEDSDESAPTISVIERPSKKKKRSIAIPLYVKQLAVAGISALAIGLVLGVVMLRLMSAAGGNVTEGVRSEAAVPASQYATTSNNQPFTFSAVDGYIVQVGVYSTVEKAEEWQQVLVSKGVETLTWQQDGQVTLVAGVAPSLDQAQKIGDALKTKGVETYSKSWSVPSVDASVSQAEGSWVQEGMNVWANLVTEATTGSEQLGVNPSIEKWLQGMPDETREAALPLRDEFKELATLSQSYDGNPTEAGLMDIQMKLVGIWKSYETYLQKS</sequence>
<evidence type="ECO:0000313" key="5">
    <source>
        <dbReference type="Proteomes" id="UP000030528"/>
    </source>
</evidence>
<dbReference type="InterPro" id="IPR007730">
    <property type="entry name" value="SPOR-like_dom"/>
</dbReference>
<dbReference type="AlphaFoldDB" id="A0A0A5GNT5"/>
<keyword evidence="5" id="KW-1185">Reference proteome</keyword>
<dbReference type="Gene3D" id="3.30.70.1070">
    <property type="entry name" value="Sporulation related repeat"/>
    <property type="match status" value="1"/>
</dbReference>
<dbReference type="STRING" id="1385510.GCA_000425205_01031"/>
<proteinExistence type="predicted"/>
<comment type="caution">
    <text evidence="4">The sequence shown here is derived from an EMBL/GenBank/DDBJ whole genome shotgun (WGS) entry which is preliminary data.</text>
</comment>
<keyword evidence="2" id="KW-0812">Transmembrane</keyword>
<reference evidence="4 5" key="1">
    <citation type="submission" date="2013-08" db="EMBL/GenBank/DDBJ databases">
        <authorList>
            <person name="Huang J."/>
            <person name="Wang G."/>
        </authorList>
    </citation>
    <scope>NUCLEOTIDE SEQUENCE [LARGE SCALE GENOMIC DNA]</scope>
    <source>
        <strain evidence="4 5">JSM 076056</strain>
    </source>
</reference>
<organism evidence="4 5">
    <name type="scientific">Pontibacillus halophilus JSM 076056 = DSM 19796</name>
    <dbReference type="NCBI Taxonomy" id="1385510"/>
    <lineage>
        <taxon>Bacteria</taxon>
        <taxon>Bacillati</taxon>
        <taxon>Bacillota</taxon>
        <taxon>Bacilli</taxon>
        <taxon>Bacillales</taxon>
        <taxon>Bacillaceae</taxon>
        <taxon>Pontibacillus</taxon>
    </lineage>
</organism>
<name>A0A0A5GNT5_9BACI</name>
<dbReference type="RefSeq" id="WP_026802057.1">
    <property type="nucleotide sequence ID" value="NZ_AVPE01000002.1"/>
</dbReference>
<feature type="region of interest" description="Disordered" evidence="1">
    <location>
        <begin position="1"/>
        <end position="59"/>
    </location>
</feature>
<gene>
    <name evidence="4" type="ORF">N781_10605</name>
</gene>
<feature type="compositionally biased region" description="Basic and acidic residues" evidence="1">
    <location>
        <begin position="17"/>
        <end position="38"/>
    </location>
</feature>
<keyword evidence="2" id="KW-0472">Membrane</keyword>